<dbReference type="EMBL" id="UOFG01000095">
    <property type="protein sequence ID" value="VAW59752.1"/>
    <property type="molecule type" value="Genomic_DNA"/>
</dbReference>
<dbReference type="InterPro" id="IPR049200">
    <property type="entry name" value="DUF6866_C"/>
</dbReference>
<feature type="domain" description="DUF6866" evidence="2">
    <location>
        <begin position="160"/>
        <end position="340"/>
    </location>
</feature>
<organism evidence="3">
    <name type="scientific">hydrothermal vent metagenome</name>
    <dbReference type="NCBI Taxonomy" id="652676"/>
    <lineage>
        <taxon>unclassified sequences</taxon>
        <taxon>metagenomes</taxon>
        <taxon>ecological metagenomes</taxon>
    </lineage>
</organism>
<dbReference type="InterPro" id="IPR049199">
    <property type="entry name" value="DUF6866_N"/>
</dbReference>
<accession>A0A3B0X8I3</accession>
<dbReference type="AlphaFoldDB" id="A0A3B0X8I3"/>
<evidence type="ECO:0000259" key="1">
    <source>
        <dbReference type="Pfam" id="PF21739"/>
    </source>
</evidence>
<dbReference type="InterPro" id="IPR054640">
    <property type="entry name" value="Sfum_1244-like"/>
</dbReference>
<evidence type="ECO:0000313" key="3">
    <source>
        <dbReference type="EMBL" id="VAW59752.1"/>
    </source>
</evidence>
<proteinExistence type="predicted"/>
<sequence length="343" mass="40214">MKTFTEQVQHNCHISDAQYAGNYTLCIYLLKMREYYRWEKQLPFSKKLDNNDIGQWLTEREALWDEIDKQPVVDLHIDGEKFNPYDSSNINQPLVEKQWVYSGGYGLYEKPVFFIGELIHTEQLDDYTLYITGRELARDLAAPFGMTQQKTIYIRRESLRRFIWEKLEESGWHTQENPLSRALACYDFGKQPEESLEKMTDNEVNTVLQHEIGEIQAGKILGSQWQEMLVNLPHSQAEIMARSVRDNIADMLSTLPALLEKNEKAQIHFYFANISSMRKMIFPSLAEAYKGWLDSENPLEFNNLISQATDHWIDIAEKMLALYRQHGDKTQNEIETLINSHYL</sequence>
<evidence type="ECO:0000259" key="2">
    <source>
        <dbReference type="Pfam" id="PF21740"/>
    </source>
</evidence>
<dbReference type="Pfam" id="PF21739">
    <property type="entry name" value="DUF6866_N"/>
    <property type="match status" value="1"/>
</dbReference>
<dbReference type="NCBIfam" id="NF045620">
    <property type="entry name" value="Sfum_1244_fam"/>
    <property type="match status" value="1"/>
</dbReference>
<dbReference type="Pfam" id="PF21740">
    <property type="entry name" value="DUF6866_C"/>
    <property type="match status" value="1"/>
</dbReference>
<name>A0A3B0X8I3_9ZZZZ</name>
<gene>
    <name evidence="3" type="ORF">MNBD_GAMMA11-1161</name>
</gene>
<feature type="domain" description="DUF6866" evidence="1">
    <location>
        <begin position="4"/>
        <end position="155"/>
    </location>
</feature>
<protein>
    <submittedName>
        <fullName evidence="3">Uncharacterized protein</fullName>
    </submittedName>
</protein>
<reference evidence="3" key="1">
    <citation type="submission" date="2018-06" db="EMBL/GenBank/DDBJ databases">
        <authorList>
            <person name="Zhirakovskaya E."/>
        </authorList>
    </citation>
    <scope>NUCLEOTIDE SEQUENCE</scope>
</reference>